<dbReference type="EMBL" id="JAAGOA010000002">
    <property type="protein sequence ID" value="NED99208.1"/>
    <property type="molecule type" value="Genomic_DNA"/>
</dbReference>
<organism evidence="2 3">
    <name type="scientific">Phytoactinopolyspora halotolerans</name>
    <dbReference type="NCBI Taxonomy" id="1981512"/>
    <lineage>
        <taxon>Bacteria</taxon>
        <taxon>Bacillati</taxon>
        <taxon>Actinomycetota</taxon>
        <taxon>Actinomycetes</taxon>
        <taxon>Jiangellales</taxon>
        <taxon>Jiangellaceae</taxon>
        <taxon>Phytoactinopolyspora</taxon>
    </lineage>
</organism>
<keyword evidence="3" id="KW-1185">Reference proteome</keyword>
<evidence type="ECO:0000256" key="1">
    <source>
        <dbReference type="SAM" id="Phobius"/>
    </source>
</evidence>
<feature type="transmembrane region" description="Helical" evidence="1">
    <location>
        <begin position="92"/>
        <end position="112"/>
    </location>
</feature>
<feature type="transmembrane region" description="Helical" evidence="1">
    <location>
        <begin position="58"/>
        <end position="80"/>
    </location>
</feature>
<dbReference type="InterPro" id="IPR009937">
    <property type="entry name" value="Phage_holin_3_6"/>
</dbReference>
<evidence type="ECO:0000313" key="2">
    <source>
        <dbReference type="EMBL" id="NED99208.1"/>
    </source>
</evidence>
<gene>
    <name evidence="2" type="ORF">G1H10_03395</name>
</gene>
<keyword evidence="1" id="KW-0472">Membrane</keyword>
<comment type="caution">
    <text evidence="2">The sequence shown here is derived from an EMBL/GenBank/DDBJ whole genome shotgun (WGS) entry which is preliminary data.</text>
</comment>
<proteinExistence type="predicted"/>
<reference evidence="2 3" key="1">
    <citation type="submission" date="2020-02" db="EMBL/GenBank/DDBJ databases">
        <authorList>
            <person name="Li X.-J."/>
            <person name="Han X.-M."/>
        </authorList>
    </citation>
    <scope>NUCLEOTIDE SEQUENCE [LARGE SCALE GENOMIC DNA]</scope>
    <source>
        <strain evidence="2 3">CCTCC AB 2017055</strain>
    </source>
</reference>
<keyword evidence="1" id="KW-0812">Transmembrane</keyword>
<keyword evidence="1" id="KW-1133">Transmembrane helix</keyword>
<name>A0A6L9S2D2_9ACTN</name>
<dbReference type="RefSeq" id="WP_163732695.1">
    <property type="nucleotide sequence ID" value="NZ_JAAGOA010000002.1"/>
</dbReference>
<dbReference type="Pfam" id="PF07332">
    <property type="entry name" value="Phage_holin_3_6"/>
    <property type="match status" value="1"/>
</dbReference>
<accession>A0A6L9S2D2</accession>
<evidence type="ECO:0000313" key="3">
    <source>
        <dbReference type="Proteomes" id="UP000475214"/>
    </source>
</evidence>
<protein>
    <submittedName>
        <fullName evidence="2">Phage holin family protein</fullName>
    </submittedName>
</protein>
<sequence length="142" mass="14272">MTTGPSISGGESVDEASQASVGQLVSAVREDLTGLIKDEIDLAKAEIREDVKSAGMGGALVAAAGFLVVLAVVLLSVALAYGVSALGLGPGWAFLIVAAFYLIVAGLLGLWAKSRFSSITGPARAKVAARQAVQALRATSAS</sequence>
<dbReference type="Proteomes" id="UP000475214">
    <property type="component" value="Unassembled WGS sequence"/>
</dbReference>
<dbReference type="AlphaFoldDB" id="A0A6L9S2D2"/>